<dbReference type="InterPro" id="IPR013785">
    <property type="entry name" value="Aldolase_TIM"/>
</dbReference>
<feature type="non-terminal residue" evidence="1">
    <location>
        <position position="179"/>
    </location>
</feature>
<dbReference type="SUPFAM" id="SSF51412">
    <property type="entry name" value="Inosine monophosphate dehydrogenase (IMPDH)"/>
    <property type="match status" value="1"/>
</dbReference>
<accession>A0A1E7KRM0</accession>
<evidence type="ECO:0000313" key="2">
    <source>
        <dbReference type="Proteomes" id="UP000176005"/>
    </source>
</evidence>
<gene>
    <name evidence="1" type="ORF">AN218_30410</name>
</gene>
<sequence>MLDTDASDVSPRSVPVIAINPVHRPSPRLTAAACAAGALGVLELPVGDGAQREAAEHLDCADRWTARPFGVRIRPGCPVTAGDLPASAGTVVLADPARSPGEFGGRRVLVEATGLEEARRAVASGAHGIIVRGTESGGRAGELSTFVLLQHVLAARGGADDALPEDLPVWACGGIGPHT</sequence>
<reference evidence="1 2" key="1">
    <citation type="journal article" date="2016" name="Front. Microbiol.">
        <title>Comparative Genomics Analysis of Streptomyces Species Reveals Their Adaptation to the Marine Environment and Their Diversity at the Genomic Level.</title>
        <authorList>
            <person name="Tian X."/>
            <person name="Zhang Z."/>
            <person name="Yang T."/>
            <person name="Chen M."/>
            <person name="Li J."/>
            <person name="Chen F."/>
            <person name="Yang J."/>
            <person name="Li W."/>
            <person name="Zhang B."/>
            <person name="Zhang Z."/>
            <person name="Wu J."/>
            <person name="Zhang C."/>
            <person name="Long L."/>
            <person name="Xiao J."/>
        </authorList>
    </citation>
    <scope>NUCLEOTIDE SEQUENCE [LARGE SCALE GENOMIC DNA]</scope>
    <source>
        <strain evidence="1 2">SCSIO 10429</strain>
    </source>
</reference>
<dbReference type="AlphaFoldDB" id="A0A1E7KRM0"/>
<organism evidence="1 2">
    <name type="scientific">Streptomyces nanshensis</name>
    <dbReference type="NCBI Taxonomy" id="518642"/>
    <lineage>
        <taxon>Bacteria</taxon>
        <taxon>Bacillati</taxon>
        <taxon>Actinomycetota</taxon>
        <taxon>Actinomycetes</taxon>
        <taxon>Kitasatosporales</taxon>
        <taxon>Streptomycetaceae</taxon>
        <taxon>Streptomyces</taxon>
    </lineage>
</organism>
<proteinExistence type="predicted"/>
<keyword evidence="2" id="KW-1185">Reference proteome</keyword>
<dbReference type="Proteomes" id="UP000176005">
    <property type="component" value="Unassembled WGS sequence"/>
</dbReference>
<protein>
    <submittedName>
        <fullName evidence="1">Uncharacterized protein</fullName>
    </submittedName>
</protein>
<name>A0A1E7KRM0_9ACTN</name>
<dbReference type="EMBL" id="LJGW01000627">
    <property type="protein sequence ID" value="OEV06511.1"/>
    <property type="molecule type" value="Genomic_DNA"/>
</dbReference>
<evidence type="ECO:0000313" key="1">
    <source>
        <dbReference type="EMBL" id="OEV06511.1"/>
    </source>
</evidence>
<comment type="caution">
    <text evidence="1">The sequence shown here is derived from an EMBL/GenBank/DDBJ whole genome shotgun (WGS) entry which is preliminary data.</text>
</comment>
<dbReference type="Gene3D" id="3.20.20.70">
    <property type="entry name" value="Aldolase class I"/>
    <property type="match status" value="1"/>
</dbReference>